<evidence type="ECO:0000313" key="3">
    <source>
        <dbReference type="Proteomes" id="UP000824890"/>
    </source>
</evidence>
<name>A0ABQ7ZQV2_BRANA</name>
<dbReference type="EMBL" id="JAGKQM010000014">
    <property type="protein sequence ID" value="KAH0882617.1"/>
    <property type="molecule type" value="Genomic_DNA"/>
</dbReference>
<reference evidence="2 3" key="1">
    <citation type="submission" date="2021-05" db="EMBL/GenBank/DDBJ databases">
        <title>Genome Assembly of Synthetic Allotetraploid Brassica napus Reveals Homoeologous Exchanges between Subgenomes.</title>
        <authorList>
            <person name="Davis J.T."/>
        </authorList>
    </citation>
    <scope>NUCLEOTIDE SEQUENCE [LARGE SCALE GENOMIC DNA]</scope>
    <source>
        <strain evidence="3">cv. Da-Ae</strain>
        <tissue evidence="2">Seedling</tissue>
    </source>
</reference>
<gene>
    <name evidence="2" type="ORF">HID58_058713</name>
</gene>
<organism evidence="2 3">
    <name type="scientific">Brassica napus</name>
    <name type="common">Rape</name>
    <dbReference type="NCBI Taxonomy" id="3708"/>
    <lineage>
        <taxon>Eukaryota</taxon>
        <taxon>Viridiplantae</taxon>
        <taxon>Streptophyta</taxon>
        <taxon>Embryophyta</taxon>
        <taxon>Tracheophyta</taxon>
        <taxon>Spermatophyta</taxon>
        <taxon>Magnoliopsida</taxon>
        <taxon>eudicotyledons</taxon>
        <taxon>Gunneridae</taxon>
        <taxon>Pentapetalae</taxon>
        <taxon>rosids</taxon>
        <taxon>malvids</taxon>
        <taxon>Brassicales</taxon>
        <taxon>Brassicaceae</taxon>
        <taxon>Brassiceae</taxon>
        <taxon>Brassica</taxon>
    </lineage>
</organism>
<feature type="non-terminal residue" evidence="2">
    <location>
        <position position="1"/>
    </location>
</feature>
<feature type="compositionally biased region" description="Polar residues" evidence="1">
    <location>
        <begin position="122"/>
        <end position="147"/>
    </location>
</feature>
<dbReference type="Proteomes" id="UP000824890">
    <property type="component" value="Unassembled WGS sequence"/>
</dbReference>
<feature type="compositionally biased region" description="Polar residues" evidence="1">
    <location>
        <begin position="195"/>
        <end position="208"/>
    </location>
</feature>
<keyword evidence="3" id="KW-1185">Reference proteome</keyword>
<feature type="region of interest" description="Disordered" evidence="1">
    <location>
        <begin position="108"/>
        <end position="162"/>
    </location>
</feature>
<evidence type="ECO:0000256" key="1">
    <source>
        <dbReference type="SAM" id="MobiDB-lite"/>
    </source>
</evidence>
<comment type="caution">
    <text evidence="2">The sequence shown here is derived from an EMBL/GenBank/DDBJ whole genome shotgun (WGS) entry which is preliminary data.</text>
</comment>
<proteinExistence type="predicted"/>
<feature type="region of interest" description="Disordered" evidence="1">
    <location>
        <begin position="174"/>
        <end position="237"/>
    </location>
</feature>
<evidence type="ECO:0000313" key="2">
    <source>
        <dbReference type="EMBL" id="KAH0882617.1"/>
    </source>
</evidence>
<sequence length="237" mass="26580">RGRRTIKVQEDKSWYKQTLEEDEMTDHTAETNINKEIQDDNQEFDDPNAERILKEEDWMNQDATFDVDEDDLMDEDELLYDEKQQEEEPALSSDRIPLLLIIEGYTESGKETTEASVEESSKQSGLKTSVTGSRCAQLTPGRSSRSPTQKKRGISSPIATGVSLMRASNRLLTKQRNLMVGRASSKAKVSKSGPKLNQNLSPAQGQDSSDFEKAQLFLKNNKKSAKVGSNKPPKIPK</sequence>
<protein>
    <submittedName>
        <fullName evidence="2">Uncharacterized protein</fullName>
    </submittedName>
</protein>
<accession>A0ABQ7ZQV2</accession>